<keyword evidence="1" id="KW-0805">Transcription regulation</keyword>
<organism evidence="8">
    <name type="scientific">Mucochytrium quahogii</name>
    <dbReference type="NCBI Taxonomy" id="96639"/>
    <lineage>
        <taxon>Eukaryota</taxon>
        <taxon>Sar</taxon>
        <taxon>Stramenopiles</taxon>
        <taxon>Bigyra</taxon>
        <taxon>Labyrinthulomycetes</taxon>
        <taxon>Thraustochytrida</taxon>
        <taxon>Thraustochytriidae</taxon>
        <taxon>Mucochytrium</taxon>
    </lineage>
</organism>
<proteinExistence type="predicted"/>
<feature type="domain" description="NET" evidence="7">
    <location>
        <begin position="536"/>
        <end position="617"/>
    </location>
</feature>
<evidence type="ECO:0000259" key="6">
    <source>
        <dbReference type="PROSITE" id="PS50014"/>
    </source>
</evidence>
<dbReference type="SMART" id="SM00297">
    <property type="entry name" value="BROMO"/>
    <property type="match status" value="1"/>
</dbReference>
<name>A0A7S2RSC5_9STRA</name>
<reference evidence="8" key="1">
    <citation type="submission" date="2021-01" db="EMBL/GenBank/DDBJ databases">
        <authorList>
            <person name="Corre E."/>
            <person name="Pelletier E."/>
            <person name="Niang G."/>
            <person name="Scheremetjew M."/>
            <person name="Finn R."/>
            <person name="Kale V."/>
            <person name="Holt S."/>
            <person name="Cochrane G."/>
            <person name="Meng A."/>
            <person name="Brown T."/>
            <person name="Cohen L."/>
        </authorList>
    </citation>
    <scope>NUCLEOTIDE SEQUENCE</scope>
    <source>
        <strain evidence="8">NY070348D</strain>
    </source>
</reference>
<dbReference type="PRINTS" id="PR00503">
    <property type="entry name" value="BROMODOMAIN"/>
</dbReference>
<dbReference type="AlphaFoldDB" id="A0A7S2RSC5"/>
<feature type="compositionally biased region" description="Low complexity" evidence="5">
    <location>
        <begin position="516"/>
        <end position="527"/>
    </location>
</feature>
<dbReference type="Gene3D" id="1.20.1270.220">
    <property type="match status" value="1"/>
</dbReference>
<evidence type="ECO:0000256" key="1">
    <source>
        <dbReference type="ARBA" id="ARBA00023015"/>
    </source>
</evidence>
<evidence type="ECO:0000256" key="2">
    <source>
        <dbReference type="ARBA" id="ARBA00023117"/>
    </source>
</evidence>
<feature type="compositionally biased region" description="Polar residues" evidence="5">
    <location>
        <begin position="43"/>
        <end position="59"/>
    </location>
</feature>
<dbReference type="InterPro" id="IPR027353">
    <property type="entry name" value="NET_dom"/>
</dbReference>
<accession>A0A7S2RSC5</accession>
<evidence type="ECO:0000256" key="5">
    <source>
        <dbReference type="SAM" id="MobiDB-lite"/>
    </source>
</evidence>
<feature type="region of interest" description="Disordered" evidence="5">
    <location>
        <begin position="1"/>
        <end position="62"/>
    </location>
</feature>
<evidence type="ECO:0000313" key="8">
    <source>
        <dbReference type="EMBL" id="CAD9679334.1"/>
    </source>
</evidence>
<feature type="region of interest" description="Disordered" evidence="5">
    <location>
        <begin position="516"/>
        <end position="544"/>
    </location>
</feature>
<dbReference type="Gene3D" id="1.20.920.10">
    <property type="entry name" value="Bromodomain-like"/>
    <property type="match status" value="1"/>
</dbReference>
<feature type="region of interest" description="Disordered" evidence="5">
    <location>
        <begin position="403"/>
        <end position="470"/>
    </location>
</feature>
<gene>
    <name evidence="8" type="ORF">QSP1433_LOCUS6507</name>
</gene>
<feature type="compositionally biased region" description="Low complexity" evidence="5">
    <location>
        <begin position="14"/>
        <end position="27"/>
    </location>
</feature>
<sequence length="627" mass="68464">MEDTETAIEEKENLAGAGENSGEANGADGKADMDVEDRGDENSIATVSAPEVSTATPTTPAKPVRLRPALRGILRREVNGVVKWEGEWGMDDNSFNGGVTSPFSYTRGSVSADQDSNDVPDEIVEAAEMEGSDLLQNALFSGYFLMMLNNKKKRIAEKNVLFEFCVDDSLPPFTLKVVGSGTNQYGHYTLEGTLVVKTGELNVYREYTPVGVKPTPRAAVVATPATRKGSRRASAVKAAAVIPKPKARAAVKKSAPAPAVERVTTANRNQRVRRLPSHLAEDNMDEGVAEDLIKMKSVVRDLMKTDRDGWFGAPVDAEALGLANYHEIIKKPMDLGTVMRRLEGREYTGIDQVIDDVRLTFNNAITYNPDGHGVNIAARRLLNTFDTHVLKMLSRNASLGAKRKSSYGFSSSNKRSKGKISSSDVFGSSDDDSHAGSSDGEMGSALSPKSSRRKTGGSSRRSSKKDKVVVSEDVQLLREQVELMNKQIKMMHEMQQNSMHTMLHSQQFNANQISAPPARAAPRAAPKPARPPPPAKLKRDNSMRPLSYQEKRQLGQDINKLPGDMISGVIEIIQDSGAALGEDGDEVELDIEALDTPALKRLQKYVKRSLSKARSMKGREDIDEGFY</sequence>
<dbReference type="EMBL" id="HBHK01010427">
    <property type="protein sequence ID" value="CAD9679334.1"/>
    <property type="molecule type" value="Transcribed_RNA"/>
</dbReference>
<protein>
    <recommendedName>
        <fullName evidence="9">NET domain-containing protein</fullName>
    </recommendedName>
</protein>
<evidence type="ECO:0000259" key="7">
    <source>
        <dbReference type="PROSITE" id="PS51525"/>
    </source>
</evidence>
<dbReference type="Pfam" id="PF00439">
    <property type="entry name" value="Bromodomain"/>
    <property type="match status" value="1"/>
</dbReference>
<dbReference type="PROSITE" id="PS50014">
    <property type="entry name" value="BROMODOMAIN_2"/>
    <property type="match status" value="1"/>
</dbReference>
<evidence type="ECO:0008006" key="9">
    <source>
        <dbReference type="Google" id="ProtNLM"/>
    </source>
</evidence>
<feature type="domain" description="Bromo" evidence="6">
    <location>
        <begin position="311"/>
        <end position="375"/>
    </location>
</feature>
<dbReference type="InterPro" id="IPR036427">
    <property type="entry name" value="Bromodomain-like_sf"/>
</dbReference>
<evidence type="ECO:0000256" key="4">
    <source>
        <dbReference type="PROSITE-ProRule" id="PRU00035"/>
    </source>
</evidence>
<dbReference type="PROSITE" id="PS51525">
    <property type="entry name" value="NET"/>
    <property type="match status" value="1"/>
</dbReference>
<dbReference type="PANTHER" id="PTHR45926">
    <property type="entry name" value="OSJNBA0053K19.4 PROTEIN"/>
    <property type="match status" value="1"/>
</dbReference>
<evidence type="ECO:0000256" key="3">
    <source>
        <dbReference type="ARBA" id="ARBA00023163"/>
    </source>
</evidence>
<keyword evidence="3" id="KW-0804">Transcription</keyword>
<dbReference type="Pfam" id="PF17035">
    <property type="entry name" value="BET"/>
    <property type="match status" value="1"/>
</dbReference>
<dbReference type="InterPro" id="IPR001487">
    <property type="entry name" value="Bromodomain"/>
</dbReference>
<keyword evidence="2 4" id="KW-0103">Bromodomain</keyword>
<dbReference type="InterPro" id="IPR038336">
    <property type="entry name" value="NET_sf"/>
</dbReference>
<dbReference type="SUPFAM" id="SSF47370">
    <property type="entry name" value="Bromodomain"/>
    <property type="match status" value="1"/>
</dbReference>